<evidence type="ECO:0000313" key="2">
    <source>
        <dbReference type="Proteomes" id="UP000007797"/>
    </source>
</evidence>
<keyword evidence="2" id="KW-1185">Reference proteome</keyword>
<accession>F4Q7C4</accession>
<dbReference type="EMBL" id="GL883024">
    <property type="protein sequence ID" value="EGG16306.1"/>
    <property type="molecule type" value="Genomic_DNA"/>
</dbReference>
<dbReference type="Proteomes" id="UP000007797">
    <property type="component" value="Unassembled WGS sequence"/>
</dbReference>
<protein>
    <submittedName>
        <fullName evidence="1">Uncharacterized protein</fullName>
    </submittedName>
</protein>
<name>F4Q7C4_CACFS</name>
<dbReference type="RefSeq" id="XP_004354690.1">
    <property type="nucleotide sequence ID" value="XM_004354638.1"/>
</dbReference>
<organism evidence="1 2">
    <name type="scientific">Cavenderia fasciculata</name>
    <name type="common">Slime mold</name>
    <name type="synonym">Dictyostelium fasciculatum</name>
    <dbReference type="NCBI Taxonomy" id="261658"/>
    <lineage>
        <taxon>Eukaryota</taxon>
        <taxon>Amoebozoa</taxon>
        <taxon>Evosea</taxon>
        <taxon>Eumycetozoa</taxon>
        <taxon>Dictyostelia</taxon>
        <taxon>Acytosteliales</taxon>
        <taxon>Cavenderiaceae</taxon>
        <taxon>Cavenderia</taxon>
    </lineage>
</organism>
<reference evidence="2" key="1">
    <citation type="journal article" date="2011" name="Genome Res.">
        <title>Phylogeny-wide analysis of social amoeba genomes highlights ancient origins for complex intercellular communication.</title>
        <authorList>
            <person name="Heidel A.J."/>
            <person name="Lawal H.M."/>
            <person name="Felder M."/>
            <person name="Schilde C."/>
            <person name="Helps N.R."/>
            <person name="Tunggal B."/>
            <person name="Rivero F."/>
            <person name="John U."/>
            <person name="Schleicher M."/>
            <person name="Eichinger L."/>
            <person name="Platzer M."/>
            <person name="Noegel A.A."/>
            <person name="Schaap P."/>
            <person name="Gloeckner G."/>
        </authorList>
    </citation>
    <scope>NUCLEOTIDE SEQUENCE [LARGE SCALE GENOMIC DNA]</scope>
    <source>
        <strain evidence="2">SH3</strain>
    </source>
</reference>
<evidence type="ECO:0000313" key="1">
    <source>
        <dbReference type="EMBL" id="EGG16306.1"/>
    </source>
</evidence>
<dbReference type="AlphaFoldDB" id="F4Q7C4"/>
<dbReference type="GeneID" id="14868164"/>
<proteinExistence type="predicted"/>
<sequence>MLITPIKEQERRSRVYGMLNDVDDDDGVSQPSKVRPPVDILHIRHDAVIVAKWFG</sequence>
<gene>
    <name evidence="1" type="ORF">DFA_09336</name>
</gene>
<dbReference type="KEGG" id="dfa:DFA_09336"/>